<dbReference type="PANTHER" id="PTHR20993">
    <property type="entry name" value="GH07914P"/>
    <property type="match status" value="1"/>
</dbReference>
<evidence type="ECO:0000313" key="2">
    <source>
        <dbReference type="RefSeq" id="XP_023173776.1"/>
    </source>
</evidence>
<dbReference type="RefSeq" id="XP_023173776.1">
    <property type="nucleotide sequence ID" value="XM_023318008.2"/>
</dbReference>
<dbReference type="InterPro" id="IPR010562">
    <property type="entry name" value="Haemolymph_juvenile_hormone-bd"/>
</dbReference>
<dbReference type="GeneID" id="111601433"/>
<dbReference type="OrthoDB" id="6370791at2759"/>
<name>A0A6J1M3Z2_DROHY</name>
<organism evidence="1 2">
    <name type="scientific">Drosophila hydei</name>
    <name type="common">Fruit fly</name>
    <dbReference type="NCBI Taxonomy" id="7224"/>
    <lineage>
        <taxon>Eukaryota</taxon>
        <taxon>Metazoa</taxon>
        <taxon>Ecdysozoa</taxon>
        <taxon>Arthropoda</taxon>
        <taxon>Hexapoda</taxon>
        <taxon>Insecta</taxon>
        <taxon>Pterygota</taxon>
        <taxon>Neoptera</taxon>
        <taxon>Endopterygota</taxon>
        <taxon>Diptera</taxon>
        <taxon>Brachycera</taxon>
        <taxon>Muscomorpha</taxon>
        <taxon>Ephydroidea</taxon>
        <taxon>Drosophilidae</taxon>
        <taxon>Drosophila</taxon>
    </lineage>
</organism>
<reference evidence="2" key="1">
    <citation type="submission" date="2025-08" db="UniProtKB">
        <authorList>
            <consortium name="RefSeq"/>
        </authorList>
    </citation>
    <scope>IDENTIFICATION</scope>
    <source>
        <strain evidence="2">15085-1641.00</strain>
        <tissue evidence="2">Whole body</tissue>
    </source>
</reference>
<dbReference type="Proteomes" id="UP000504633">
    <property type="component" value="Unplaced"/>
</dbReference>
<proteinExistence type="predicted"/>
<keyword evidence="1" id="KW-1185">Reference proteome</keyword>
<dbReference type="Pfam" id="PF06585">
    <property type="entry name" value="JHBP"/>
    <property type="match status" value="1"/>
</dbReference>
<protein>
    <submittedName>
        <fullName evidence="2">Uncharacterized protein LOC111601433</fullName>
    </submittedName>
</protein>
<sequence>MKQMCKCTTKPINYAFKTMAPNGCAAQNIPVMDPITNEFSTFNYTRGETSIVGNVSNIRISGLSNFIILNGEMDPNTFQVNFDFLFPELQILGSTIMEGVFNMFGFSFPMNQNMLLNERLEQLRIVGEYTFAQSLINSNGLRLKDVKLNFYVGEVKIENWDSLWNISANNFYDGLSSQMLAFLAKEIQPSMDQIVAEYVVPPMNNMLSNFSMTQITSFFVNTAKSWTSENCNASA</sequence>
<accession>A0A6J1M3Z2</accession>
<dbReference type="AlphaFoldDB" id="A0A6J1M3Z2"/>
<dbReference type="KEGG" id="dhe:111601433"/>
<dbReference type="SMART" id="SM00700">
    <property type="entry name" value="JHBP"/>
    <property type="match status" value="1"/>
</dbReference>
<dbReference type="OMA" id="MEGVFNM"/>
<dbReference type="Gene3D" id="3.15.10.30">
    <property type="entry name" value="Haemolymph juvenile hormone binding protein"/>
    <property type="match status" value="1"/>
</dbReference>
<dbReference type="PANTHER" id="PTHR20993:SF0">
    <property type="entry name" value="GH07914P"/>
    <property type="match status" value="1"/>
</dbReference>
<evidence type="ECO:0000313" key="1">
    <source>
        <dbReference type="Proteomes" id="UP000504633"/>
    </source>
</evidence>
<gene>
    <name evidence="2" type="primary">LOC111601433</name>
</gene>
<dbReference type="InterPro" id="IPR038606">
    <property type="entry name" value="To_sf"/>
</dbReference>